<reference evidence="2 4" key="2">
    <citation type="submission" date="2020-05" db="EMBL/GenBank/DDBJ databases">
        <authorList>
            <person name="Campoy J."/>
            <person name="Schneeberger K."/>
            <person name="Spophaly S."/>
        </authorList>
    </citation>
    <scope>NUCLEOTIDE SEQUENCE [LARGE SCALE GENOMIC DNA]</scope>
    <source>
        <strain evidence="2">PruArmRojPasFocal</strain>
    </source>
</reference>
<reference evidence="5" key="1">
    <citation type="journal article" date="2020" name="Genome Biol.">
        <title>Gamete binning: chromosome-level and haplotype-resolved genome assembly enabled by high-throughput single-cell sequencing of gamete genomes.</title>
        <authorList>
            <person name="Campoy J.A."/>
            <person name="Sun H."/>
            <person name="Goel M."/>
            <person name="Jiao W.-B."/>
            <person name="Folz-Donahue K."/>
            <person name="Wang N."/>
            <person name="Rubio M."/>
            <person name="Liu C."/>
            <person name="Kukat C."/>
            <person name="Ruiz D."/>
            <person name="Huettel B."/>
            <person name="Schneeberger K."/>
        </authorList>
    </citation>
    <scope>NUCLEOTIDE SEQUENCE [LARGE SCALE GENOMIC DNA]</scope>
    <source>
        <strain evidence="5">cv. Rojo Pasion</strain>
    </source>
</reference>
<dbReference type="EMBL" id="CAEKKB010000006">
    <property type="protein sequence ID" value="CAB4312899.1"/>
    <property type="molecule type" value="Genomic_DNA"/>
</dbReference>
<dbReference type="Proteomes" id="UP000507245">
    <property type="component" value="Unassembled WGS sequence"/>
</dbReference>
<feature type="compositionally biased region" description="Basic residues" evidence="1">
    <location>
        <begin position="9"/>
        <end position="21"/>
    </location>
</feature>
<evidence type="ECO:0000313" key="5">
    <source>
        <dbReference type="Proteomes" id="UP000507245"/>
    </source>
</evidence>
<proteinExistence type="predicted"/>
<dbReference type="AlphaFoldDB" id="A0A6J5V3Z5"/>
<evidence type="ECO:0000313" key="3">
    <source>
        <dbReference type="EMBL" id="CAB4312899.1"/>
    </source>
</evidence>
<evidence type="ECO:0000313" key="4">
    <source>
        <dbReference type="Proteomes" id="UP000507222"/>
    </source>
</evidence>
<accession>A0A6J5V3Z5</accession>
<evidence type="ECO:0000256" key="1">
    <source>
        <dbReference type="SAM" id="MobiDB-lite"/>
    </source>
</evidence>
<keyword evidence="5" id="KW-1185">Reference proteome</keyword>
<protein>
    <submittedName>
        <fullName evidence="2">Uncharacterized protein</fullName>
    </submittedName>
</protein>
<name>A0A6J5V3Z5_PRUAR</name>
<dbReference type="Proteomes" id="UP000507222">
    <property type="component" value="Unassembled WGS sequence"/>
</dbReference>
<dbReference type="EMBL" id="CAEKDK010000006">
    <property type="protein sequence ID" value="CAB4282487.1"/>
    <property type="molecule type" value="Genomic_DNA"/>
</dbReference>
<organism evidence="2 4">
    <name type="scientific">Prunus armeniaca</name>
    <name type="common">Apricot</name>
    <name type="synonym">Armeniaca vulgaris</name>
    <dbReference type="NCBI Taxonomy" id="36596"/>
    <lineage>
        <taxon>Eukaryota</taxon>
        <taxon>Viridiplantae</taxon>
        <taxon>Streptophyta</taxon>
        <taxon>Embryophyta</taxon>
        <taxon>Tracheophyta</taxon>
        <taxon>Spermatophyta</taxon>
        <taxon>Magnoliopsida</taxon>
        <taxon>eudicotyledons</taxon>
        <taxon>Gunneridae</taxon>
        <taxon>Pentapetalae</taxon>
        <taxon>rosids</taxon>
        <taxon>fabids</taxon>
        <taxon>Rosales</taxon>
        <taxon>Rosaceae</taxon>
        <taxon>Amygdaloideae</taxon>
        <taxon>Amygdaleae</taxon>
        <taxon>Prunus</taxon>
    </lineage>
</organism>
<evidence type="ECO:0000313" key="2">
    <source>
        <dbReference type="EMBL" id="CAB4282487.1"/>
    </source>
</evidence>
<gene>
    <name evidence="2" type="ORF">CURHAP_LOCUS35966</name>
    <name evidence="3" type="ORF">ORAREDHAP_LOCUS35579</name>
</gene>
<feature type="region of interest" description="Disordered" evidence="1">
    <location>
        <begin position="1"/>
        <end position="23"/>
    </location>
</feature>
<sequence>MCMHSAYGRQRRQKGKQRNKRGMVAVVGDEPERLRGTTTAGRAIKGFKALFKSKAYGSEIQDPLCYGCSFC</sequence>